<keyword evidence="3" id="KW-0732">Signal</keyword>
<feature type="transmembrane region" description="Helical" evidence="2">
    <location>
        <begin position="240"/>
        <end position="262"/>
    </location>
</feature>
<protein>
    <submittedName>
        <fullName evidence="4">Uncharacterized protein</fullName>
    </submittedName>
</protein>
<organism evidence="4 5">
    <name type="scientific">Exidia glandulosa HHB12029</name>
    <dbReference type="NCBI Taxonomy" id="1314781"/>
    <lineage>
        <taxon>Eukaryota</taxon>
        <taxon>Fungi</taxon>
        <taxon>Dikarya</taxon>
        <taxon>Basidiomycota</taxon>
        <taxon>Agaricomycotina</taxon>
        <taxon>Agaricomycetes</taxon>
        <taxon>Auriculariales</taxon>
        <taxon>Exidiaceae</taxon>
        <taxon>Exidia</taxon>
    </lineage>
</organism>
<feature type="signal peptide" evidence="3">
    <location>
        <begin position="1"/>
        <end position="17"/>
    </location>
</feature>
<sequence>MRPLRVAALSLPLFVLAQNTNVTCPSHLYWATNSLGQNPCVVGAYLLGACEDDPSNVFISPRITDARPTAGLFPSPCSCSSVTYSLLSACALCAGADQPVMWSVWTAGCKAEDITHGQLPYPIPAQTKVPTWAFLDVDSRNGFDPSSAHNAADLHEPDVTPTSTDDAPVATPAFVPAPATSSPADSSDTHRSTSHGTAEPETDPDSLSSLVSTTSTHAPHPRHSSHTTPPPRTADSPVPIVVGVLGALAGIAALSSGIAICVRRHQRRNASKPLSSARQRRLSVYEKYRQQSFQRFMAGSHSRSQSIQLDDANKGAAGAL</sequence>
<dbReference type="EMBL" id="KV425938">
    <property type="protein sequence ID" value="KZV96792.1"/>
    <property type="molecule type" value="Genomic_DNA"/>
</dbReference>
<feature type="region of interest" description="Disordered" evidence="1">
    <location>
        <begin position="144"/>
        <end position="235"/>
    </location>
</feature>
<reference evidence="4 5" key="1">
    <citation type="journal article" date="2016" name="Mol. Biol. Evol.">
        <title>Comparative Genomics of Early-Diverging Mushroom-Forming Fungi Provides Insights into the Origins of Lignocellulose Decay Capabilities.</title>
        <authorList>
            <person name="Nagy L.G."/>
            <person name="Riley R."/>
            <person name="Tritt A."/>
            <person name="Adam C."/>
            <person name="Daum C."/>
            <person name="Floudas D."/>
            <person name="Sun H."/>
            <person name="Yadav J.S."/>
            <person name="Pangilinan J."/>
            <person name="Larsson K.H."/>
            <person name="Matsuura K."/>
            <person name="Barry K."/>
            <person name="Labutti K."/>
            <person name="Kuo R."/>
            <person name="Ohm R.A."/>
            <person name="Bhattacharya S.S."/>
            <person name="Shirouzu T."/>
            <person name="Yoshinaga Y."/>
            <person name="Martin F.M."/>
            <person name="Grigoriev I.V."/>
            <person name="Hibbett D.S."/>
        </authorList>
    </citation>
    <scope>NUCLEOTIDE SEQUENCE [LARGE SCALE GENOMIC DNA]</scope>
    <source>
        <strain evidence="4 5">HHB12029</strain>
    </source>
</reference>
<proteinExistence type="predicted"/>
<dbReference type="STRING" id="1314781.A0A165KSB0"/>
<accession>A0A165KSB0</accession>
<evidence type="ECO:0000313" key="4">
    <source>
        <dbReference type="EMBL" id="KZV96792.1"/>
    </source>
</evidence>
<dbReference type="InParanoid" id="A0A165KSB0"/>
<feature type="chain" id="PRO_5007861075" evidence="3">
    <location>
        <begin position="18"/>
        <end position="320"/>
    </location>
</feature>
<feature type="compositionally biased region" description="Low complexity" evidence="1">
    <location>
        <begin position="167"/>
        <end position="186"/>
    </location>
</feature>
<keyword evidence="5" id="KW-1185">Reference proteome</keyword>
<keyword evidence="2" id="KW-1133">Transmembrane helix</keyword>
<evidence type="ECO:0000256" key="1">
    <source>
        <dbReference type="SAM" id="MobiDB-lite"/>
    </source>
</evidence>
<name>A0A165KSB0_EXIGL</name>
<feature type="region of interest" description="Disordered" evidence="1">
    <location>
        <begin position="297"/>
        <end position="320"/>
    </location>
</feature>
<keyword evidence="2" id="KW-0472">Membrane</keyword>
<evidence type="ECO:0000256" key="3">
    <source>
        <dbReference type="SAM" id="SignalP"/>
    </source>
</evidence>
<evidence type="ECO:0000256" key="2">
    <source>
        <dbReference type="SAM" id="Phobius"/>
    </source>
</evidence>
<feature type="compositionally biased region" description="Low complexity" evidence="1">
    <location>
        <begin position="206"/>
        <end position="218"/>
    </location>
</feature>
<gene>
    <name evidence="4" type="ORF">EXIGLDRAFT_404427</name>
</gene>
<keyword evidence="2" id="KW-0812">Transmembrane</keyword>
<evidence type="ECO:0000313" key="5">
    <source>
        <dbReference type="Proteomes" id="UP000077266"/>
    </source>
</evidence>
<dbReference type="OrthoDB" id="2526171at2759"/>
<dbReference type="AlphaFoldDB" id="A0A165KSB0"/>
<dbReference type="Proteomes" id="UP000077266">
    <property type="component" value="Unassembled WGS sequence"/>
</dbReference>